<keyword evidence="2" id="KW-1185">Reference proteome</keyword>
<gene>
    <name evidence="1" type="ORF">H206_01514</name>
</gene>
<dbReference type="Proteomes" id="UP000287853">
    <property type="component" value="Unassembled WGS sequence"/>
</dbReference>
<accession>A0A3S3R0T6</accession>
<sequence>MFVEDIYNWTSHYAALNNAHSKFEFSSIWHFDEAKKTYPPFRGFPGVYIYAKGKSKSSFDTCNLEVLYIGMSKVDLCGRIWSHVGTIYDPDTGQEWSPKFKKHQWSECAAISNELKEIIAEGDLSVYCIKTAIDSLENLPRALEASLISSYYLVNRKLPPLNQQF</sequence>
<evidence type="ECO:0000313" key="2">
    <source>
        <dbReference type="Proteomes" id="UP000287853"/>
    </source>
</evidence>
<dbReference type="EMBL" id="MTKO01000034">
    <property type="protein sequence ID" value="RWX47422.1"/>
    <property type="molecule type" value="Genomic_DNA"/>
</dbReference>
<evidence type="ECO:0008006" key="3">
    <source>
        <dbReference type="Google" id="ProtNLM"/>
    </source>
</evidence>
<comment type="caution">
    <text evidence="1">The sequence shown here is derived from an EMBL/GenBank/DDBJ whole genome shotgun (WGS) entry which is preliminary data.</text>
</comment>
<dbReference type="AlphaFoldDB" id="A0A3S3R0T6"/>
<proteinExistence type="predicted"/>
<evidence type="ECO:0000313" key="1">
    <source>
        <dbReference type="EMBL" id="RWX47422.1"/>
    </source>
</evidence>
<reference evidence="1 2" key="1">
    <citation type="submission" date="2017-01" db="EMBL/GenBank/DDBJ databases">
        <title>The cable genome- insights into the physiology and evolution of filamentous bacteria capable of sulfide oxidation via long distance electron transfer.</title>
        <authorList>
            <person name="Schreiber L."/>
            <person name="Bjerg J.T."/>
            <person name="Boggild A."/>
            <person name="Van De Vossenberg J."/>
            <person name="Meysman F."/>
            <person name="Nielsen L.P."/>
            <person name="Schramm A."/>
            <person name="Kjeldsen K.U."/>
        </authorList>
    </citation>
    <scope>NUCLEOTIDE SEQUENCE [LARGE SCALE GENOMIC DNA]</scope>
    <source>
        <strain evidence="1">MCF</strain>
    </source>
</reference>
<organism evidence="1 2">
    <name type="scientific">Candidatus Electrothrix aarhusensis</name>
    <dbReference type="NCBI Taxonomy" id="1859131"/>
    <lineage>
        <taxon>Bacteria</taxon>
        <taxon>Pseudomonadati</taxon>
        <taxon>Thermodesulfobacteriota</taxon>
        <taxon>Desulfobulbia</taxon>
        <taxon>Desulfobulbales</taxon>
        <taxon>Desulfobulbaceae</taxon>
        <taxon>Candidatus Electrothrix</taxon>
    </lineage>
</organism>
<protein>
    <recommendedName>
        <fullName evidence="3">GIY-YIG domain-containing protein</fullName>
    </recommendedName>
</protein>
<name>A0A3S3R0T6_9BACT</name>